<dbReference type="SUPFAM" id="SSF52172">
    <property type="entry name" value="CheY-like"/>
    <property type="match status" value="1"/>
</dbReference>
<evidence type="ECO:0000256" key="2">
    <source>
        <dbReference type="PROSITE-ProRule" id="PRU00169"/>
    </source>
</evidence>
<feature type="modified residue" description="4-aspartylphosphate" evidence="2">
    <location>
        <position position="66"/>
    </location>
</feature>
<dbReference type="InterPro" id="IPR000792">
    <property type="entry name" value="Tscrpt_reg_LuxR_C"/>
</dbReference>
<feature type="domain" description="HTH luxR-type" evidence="4">
    <location>
        <begin position="213"/>
        <end position="277"/>
    </location>
</feature>
<evidence type="ECO:0000313" key="6">
    <source>
        <dbReference type="EMBL" id="MCH9276138.1"/>
    </source>
</evidence>
<dbReference type="InterPro" id="IPR036388">
    <property type="entry name" value="WH-like_DNA-bd_sf"/>
</dbReference>
<dbReference type="InterPro" id="IPR039420">
    <property type="entry name" value="WalR-like"/>
</dbReference>
<protein>
    <submittedName>
        <fullName evidence="6">LuxR C-terminal-related transcriptional regulator</fullName>
    </submittedName>
</protein>
<keyword evidence="7" id="KW-1185">Reference proteome</keyword>
<dbReference type="Pfam" id="PF00072">
    <property type="entry name" value="Response_reg"/>
    <property type="match status" value="1"/>
</dbReference>
<evidence type="ECO:0000259" key="5">
    <source>
        <dbReference type="PROSITE" id="PS50110"/>
    </source>
</evidence>
<reference evidence="6 7" key="2">
    <citation type="journal article" date="2021" name="Syst. Appl. Microbiol.">
        <title>Phylogenetic classification of ten novel species belonging to the genus Bifidobacterium comprising B. phasiani sp. nov., B. pongonis sp. nov., B. saguinibicoloris sp. nov., B. colobi sp. nov., B. simiiventris sp. nov., B. santillanense sp. nov., B. miconis sp. nov., B. amazonense sp. nov., B. pluvialisilvae sp. nov., and B. miconisargentati sp. nov.</title>
        <authorList>
            <person name="Lugli G.A."/>
            <person name="Calvete-Torre I."/>
            <person name="Alessandri G."/>
            <person name="Milani C."/>
            <person name="Turroni F."/>
            <person name="Laiolo P."/>
            <person name="Ossiprandi M.C."/>
            <person name="Margolles A."/>
            <person name="Ruiz L."/>
            <person name="Ventura M."/>
        </authorList>
    </citation>
    <scope>NUCLEOTIDE SEQUENCE [LARGE SCALE GENOMIC DNA]</scope>
    <source>
        <strain evidence="6 7">MA1</strain>
    </source>
</reference>
<feature type="region of interest" description="Disordered" evidence="3">
    <location>
        <begin position="134"/>
        <end position="197"/>
    </location>
</feature>
<feature type="compositionally biased region" description="Basic and acidic residues" evidence="3">
    <location>
        <begin position="188"/>
        <end position="197"/>
    </location>
</feature>
<sequence length="277" mass="29372">MSERGTTRKPVTVAAVDNDRMTLLALKGIMPQLLPESRWLWGVQTAEEAICKATSPETRPDVLLVDMSLGEATGVSVCRTIRRRTDRVALLAITAFSLDTYADRAAAAGAQGIVSKADIPQLAAALRAVAGGGTFTPAEPARENVPTTGTGIGTGTSIGTSTDRSVPGATPRRSFKAGGSAPATAPGGRRDIHERQPTFRSPVEAHRMLVRAEDADQPKLGAKETETLHLLAQGFSYDEIADRWGVAASTVRTHAHRAVDKLNAHSLAHAIALWLSR</sequence>
<dbReference type="RefSeq" id="WP_241513839.1">
    <property type="nucleotide sequence ID" value="NZ_JAFEJT020000027.1"/>
</dbReference>
<dbReference type="CDD" id="cd06170">
    <property type="entry name" value="LuxR_C_like"/>
    <property type="match status" value="1"/>
</dbReference>
<evidence type="ECO:0000256" key="1">
    <source>
        <dbReference type="ARBA" id="ARBA00023125"/>
    </source>
</evidence>
<reference evidence="6 7" key="1">
    <citation type="journal article" date="2021" name="Environ. Microbiol.">
        <title>Genetic insights into the dark matter of the mammalian gut microbiota through targeted genome reconstruction.</title>
        <authorList>
            <person name="Lugli G.A."/>
            <person name="Alessandri G."/>
            <person name="Milani C."/>
            <person name="Viappiani A."/>
            <person name="Fontana F."/>
            <person name="Tarracchini C."/>
            <person name="Mancabelli L."/>
            <person name="Argentini C."/>
            <person name="Ruiz L."/>
            <person name="Margolles A."/>
            <person name="van Sinderen D."/>
            <person name="Turroni F."/>
            <person name="Ventura M."/>
        </authorList>
    </citation>
    <scope>NUCLEOTIDE SEQUENCE [LARGE SCALE GENOMIC DNA]</scope>
    <source>
        <strain evidence="6 7">MA1</strain>
    </source>
</reference>
<proteinExistence type="predicted"/>
<dbReference type="PANTHER" id="PTHR43214">
    <property type="entry name" value="TWO-COMPONENT RESPONSE REGULATOR"/>
    <property type="match status" value="1"/>
</dbReference>
<evidence type="ECO:0000259" key="4">
    <source>
        <dbReference type="PROSITE" id="PS50043"/>
    </source>
</evidence>
<dbReference type="PROSITE" id="PS50043">
    <property type="entry name" value="HTH_LUXR_2"/>
    <property type="match status" value="1"/>
</dbReference>
<evidence type="ECO:0000313" key="7">
    <source>
        <dbReference type="Proteomes" id="UP000710815"/>
    </source>
</evidence>
<dbReference type="Pfam" id="PF00196">
    <property type="entry name" value="GerE"/>
    <property type="match status" value="1"/>
</dbReference>
<dbReference type="SMART" id="SM00448">
    <property type="entry name" value="REC"/>
    <property type="match status" value="1"/>
</dbReference>
<evidence type="ECO:0000256" key="3">
    <source>
        <dbReference type="SAM" id="MobiDB-lite"/>
    </source>
</evidence>
<keyword evidence="2" id="KW-0597">Phosphoprotein</keyword>
<accession>A0ABS9VVJ5</accession>
<dbReference type="InterPro" id="IPR011006">
    <property type="entry name" value="CheY-like_superfamily"/>
</dbReference>
<organism evidence="6 7">
    <name type="scientific">Bifidobacterium amazonense</name>
    <dbReference type="NCBI Taxonomy" id="2809027"/>
    <lineage>
        <taxon>Bacteria</taxon>
        <taxon>Bacillati</taxon>
        <taxon>Actinomycetota</taxon>
        <taxon>Actinomycetes</taxon>
        <taxon>Bifidobacteriales</taxon>
        <taxon>Bifidobacteriaceae</taxon>
        <taxon>Bifidobacterium</taxon>
    </lineage>
</organism>
<dbReference type="Gene3D" id="1.10.10.10">
    <property type="entry name" value="Winged helix-like DNA-binding domain superfamily/Winged helix DNA-binding domain"/>
    <property type="match status" value="1"/>
</dbReference>
<comment type="caution">
    <text evidence="6">The sequence shown here is derived from an EMBL/GenBank/DDBJ whole genome shotgun (WGS) entry which is preliminary data.</text>
</comment>
<keyword evidence="1" id="KW-0238">DNA-binding</keyword>
<name>A0ABS9VVJ5_9BIFI</name>
<dbReference type="EMBL" id="JAFEJT020000027">
    <property type="protein sequence ID" value="MCH9276138.1"/>
    <property type="molecule type" value="Genomic_DNA"/>
</dbReference>
<dbReference type="SMART" id="SM00421">
    <property type="entry name" value="HTH_LUXR"/>
    <property type="match status" value="1"/>
</dbReference>
<dbReference type="SUPFAM" id="SSF46894">
    <property type="entry name" value="C-terminal effector domain of the bipartite response regulators"/>
    <property type="match status" value="1"/>
</dbReference>
<feature type="compositionally biased region" description="Low complexity" evidence="3">
    <location>
        <begin position="177"/>
        <end position="187"/>
    </location>
</feature>
<gene>
    <name evidence="6" type="ORF">JS533_007625</name>
</gene>
<dbReference type="InterPro" id="IPR016032">
    <property type="entry name" value="Sig_transdc_resp-reg_C-effctor"/>
</dbReference>
<dbReference type="InterPro" id="IPR001789">
    <property type="entry name" value="Sig_transdc_resp-reg_receiver"/>
</dbReference>
<dbReference type="PRINTS" id="PR00038">
    <property type="entry name" value="HTHLUXR"/>
</dbReference>
<dbReference type="PROSITE" id="PS00622">
    <property type="entry name" value="HTH_LUXR_1"/>
    <property type="match status" value="1"/>
</dbReference>
<dbReference type="PANTHER" id="PTHR43214:SF43">
    <property type="entry name" value="TWO-COMPONENT RESPONSE REGULATOR"/>
    <property type="match status" value="1"/>
</dbReference>
<dbReference type="Gene3D" id="3.40.50.2300">
    <property type="match status" value="1"/>
</dbReference>
<dbReference type="PROSITE" id="PS50110">
    <property type="entry name" value="RESPONSE_REGULATORY"/>
    <property type="match status" value="1"/>
</dbReference>
<feature type="domain" description="Response regulatory" evidence="5">
    <location>
        <begin position="12"/>
        <end position="131"/>
    </location>
</feature>
<dbReference type="Proteomes" id="UP000710815">
    <property type="component" value="Unassembled WGS sequence"/>
</dbReference>